<evidence type="ECO:0000313" key="3">
    <source>
        <dbReference type="Proteomes" id="UP001184150"/>
    </source>
</evidence>
<comment type="caution">
    <text evidence="2">The sequence shown here is derived from an EMBL/GenBank/DDBJ whole genome shotgun (WGS) entry which is preliminary data.</text>
</comment>
<keyword evidence="1" id="KW-0732">Signal</keyword>
<organism evidence="2 3">
    <name type="scientific">Novosphingobium capsulatum</name>
    <dbReference type="NCBI Taxonomy" id="13688"/>
    <lineage>
        <taxon>Bacteria</taxon>
        <taxon>Pseudomonadati</taxon>
        <taxon>Pseudomonadota</taxon>
        <taxon>Alphaproteobacteria</taxon>
        <taxon>Sphingomonadales</taxon>
        <taxon>Sphingomonadaceae</taxon>
        <taxon>Novosphingobium</taxon>
    </lineage>
</organism>
<dbReference type="EMBL" id="JAVDRD010000001">
    <property type="protein sequence ID" value="MDR6509718.1"/>
    <property type="molecule type" value="Genomic_DNA"/>
</dbReference>
<feature type="signal peptide" evidence="1">
    <location>
        <begin position="1"/>
        <end position="28"/>
    </location>
</feature>
<sequence>MFAHRNAARAALLGAMLPLALGSLAAHAQTAVAPKDAKVGDVVATPLETVNLKKEDIPPILQRAQDTPYTLAGIKGCAGITAEIRRLDAVLGDDIDIADYTKGGLKVGNTAKSIVGSLIPFGGIIREISGANEAQRRWQVALFAGTARRSFLKGVGQSRGCPYPARGATARDASAVAANRAREAAAADAAKEQAKQEKRNR</sequence>
<evidence type="ECO:0000256" key="1">
    <source>
        <dbReference type="SAM" id="SignalP"/>
    </source>
</evidence>
<name>A0ABU1MHA0_9SPHN</name>
<accession>A0ABU1MHA0</accession>
<dbReference type="RefSeq" id="WP_309804341.1">
    <property type="nucleotide sequence ID" value="NZ_JAVDRD010000001.1"/>
</dbReference>
<evidence type="ECO:0000313" key="2">
    <source>
        <dbReference type="EMBL" id="MDR6509718.1"/>
    </source>
</evidence>
<reference evidence="2 3" key="1">
    <citation type="submission" date="2023-07" db="EMBL/GenBank/DDBJ databases">
        <title>Sorghum-associated microbial communities from plants grown in Nebraska, USA.</title>
        <authorList>
            <person name="Schachtman D."/>
        </authorList>
    </citation>
    <scope>NUCLEOTIDE SEQUENCE [LARGE SCALE GENOMIC DNA]</scope>
    <source>
        <strain evidence="2 3">DS1027</strain>
    </source>
</reference>
<feature type="chain" id="PRO_5046471143" description="PRC-barrel domain-containing protein" evidence="1">
    <location>
        <begin position="29"/>
        <end position="201"/>
    </location>
</feature>
<proteinExistence type="predicted"/>
<keyword evidence="3" id="KW-1185">Reference proteome</keyword>
<protein>
    <recommendedName>
        <fullName evidence="4">PRC-barrel domain-containing protein</fullName>
    </recommendedName>
</protein>
<dbReference type="Proteomes" id="UP001184150">
    <property type="component" value="Unassembled WGS sequence"/>
</dbReference>
<gene>
    <name evidence="2" type="ORF">J2792_000558</name>
</gene>
<evidence type="ECO:0008006" key="4">
    <source>
        <dbReference type="Google" id="ProtNLM"/>
    </source>
</evidence>